<evidence type="ECO:0000313" key="2">
    <source>
        <dbReference type="Proteomes" id="UP000054928"/>
    </source>
</evidence>
<dbReference type="RefSeq" id="XP_036263063.1">
    <property type="nucleotide sequence ID" value="XM_036407354.1"/>
</dbReference>
<evidence type="ECO:0000313" key="1">
    <source>
        <dbReference type="EMBL" id="CEG38113.1"/>
    </source>
</evidence>
<name>A0A0P1ACN4_PLAHL</name>
<protein>
    <submittedName>
        <fullName evidence="1">Uncharacterized protein</fullName>
    </submittedName>
</protein>
<dbReference type="AlphaFoldDB" id="A0A0P1ACN4"/>
<dbReference type="Proteomes" id="UP000054928">
    <property type="component" value="Unassembled WGS sequence"/>
</dbReference>
<reference evidence="2" key="1">
    <citation type="submission" date="2014-09" db="EMBL/GenBank/DDBJ databases">
        <authorList>
            <person name="Sharma Rahul"/>
            <person name="Thines Marco"/>
        </authorList>
    </citation>
    <scope>NUCLEOTIDE SEQUENCE [LARGE SCALE GENOMIC DNA]</scope>
</reference>
<sequence>MLVKRQLANDVEHLIRSLQSQGTEQFDSKNLTKVLKDAAIDLFDILHFDVKNNFNLKSK</sequence>
<dbReference type="EMBL" id="CCYD01000321">
    <property type="protein sequence ID" value="CEG38113.1"/>
    <property type="molecule type" value="Genomic_DNA"/>
</dbReference>
<keyword evidence="2" id="KW-1185">Reference proteome</keyword>
<organism evidence="1 2">
    <name type="scientific">Plasmopara halstedii</name>
    <name type="common">Downy mildew of sunflower</name>
    <dbReference type="NCBI Taxonomy" id="4781"/>
    <lineage>
        <taxon>Eukaryota</taxon>
        <taxon>Sar</taxon>
        <taxon>Stramenopiles</taxon>
        <taxon>Oomycota</taxon>
        <taxon>Peronosporomycetes</taxon>
        <taxon>Peronosporales</taxon>
        <taxon>Peronosporaceae</taxon>
        <taxon>Plasmopara</taxon>
    </lineage>
</organism>
<accession>A0A0P1ACN4</accession>
<dbReference type="GeneID" id="59053006"/>
<proteinExistence type="predicted"/>